<dbReference type="Proteomes" id="UP000185596">
    <property type="component" value="Unassembled WGS sequence"/>
</dbReference>
<dbReference type="OrthoDB" id="23692at2"/>
<proteinExistence type="predicted"/>
<dbReference type="CDD" id="cd01948">
    <property type="entry name" value="EAL"/>
    <property type="match status" value="1"/>
</dbReference>
<dbReference type="Gene3D" id="3.20.20.450">
    <property type="entry name" value="EAL domain"/>
    <property type="match status" value="1"/>
</dbReference>
<keyword evidence="1" id="KW-1133">Transmembrane helix</keyword>
<gene>
    <name evidence="4" type="ORF">BU204_16795</name>
</gene>
<dbReference type="Gene3D" id="3.30.450.40">
    <property type="match status" value="1"/>
</dbReference>
<comment type="caution">
    <text evidence="4">The sequence shown here is derived from an EMBL/GenBank/DDBJ whole genome shotgun (WGS) entry which is preliminary data.</text>
</comment>
<feature type="domain" description="GGDEF" evidence="3">
    <location>
        <begin position="458"/>
        <end position="608"/>
    </location>
</feature>
<feature type="transmembrane region" description="Helical" evidence="1">
    <location>
        <begin position="27"/>
        <end position="48"/>
    </location>
</feature>
<dbReference type="SMART" id="SM00267">
    <property type="entry name" value="GGDEF"/>
    <property type="match status" value="1"/>
</dbReference>
<dbReference type="SUPFAM" id="SSF141868">
    <property type="entry name" value="EAL domain-like"/>
    <property type="match status" value="1"/>
</dbReference>
<feature type="transmembrane region" description="Helical" evidence="1">
    <location>
        <begin position="94"/>
        <end position="119"/>
    </location>
</feature>
<dbReference type="InterPro" id="IPR029016">
    <property type="entry name" value="GAF-like_dom_sf"/>
</dbReference>
<accession>A0A1Q8CQ55</accession>
<dbReference type="InterPro" id="IPR029787">
    <property type="entry name" value="Nucleotide_cyclase"/>
</dbReference>
<dbReference type="PANTHER" id="PTHR33121:SF70">
    <property type="entry name" value="SIGNALING PROTEIN YKOW"/>
    <property type="match status" value="1"/>
</dbReference>
<dbReference type="Pfam" id="PF01590">
    <property type="entry name" value="GAF"/>
    <property type="match status" value="1"/>
</dbReference>
<protein>
    <submittedName>
        <fullName evidence="4">Diguanylate phosphodiesterase</fullName>
    </submittedName>
</protein>
<feature type="transmembrane region" description="Helical" evidence="1">
    <location>
        <begin position="55"/>
        <end position="74"/>
    </location>
</feature>
<dbReference type="InterPro" id="IPR001633">
    <property type="entry name" value="EAL_dom"/>
</dbReference>
<dbReference type="SUPFAM" id="SSF55073">
    <property type="entry name" value="Nucleotide cyclase"/>
    <property type="match status" value="1"/>
</dbReference>
<dbReference type="GO" id="GO:0071111">
    <property type="term" value="F:cyclic-guanylate-specific phosphodiesterase activity"/>
    <property type="evidence" value="ECO:0007669"/>
    <property type="project" value="InterPro"/>
</dbReference>
<dbReference type="SMART" id="SM00065">
    <property type="entry name" value="GAF"/>
    <property type="match status" value="1"/>
</dbReference>
<feature type="transmembrane region" description="Helical" evidence="1">
    <location>
        <begin position="157"/>
        <end position="183"/>
    </location>
</feature>
<feature type="transmembrane region" description="Helical" evidence="1">
    <location>
        <begin position="126"/>
        <end position="151"/>
    </location>
</feature>
<dbReference type="STRING" id="1912961.BU204_16795"/>
<dbReference type="RefSeq" id="WP_075126616.1">
    <property type="nucleotide sequence ID" value="NZ_MSIE01000029.1"/>
</dbReference>
<dbReference type="Pfam" id="PF00563">
    <property type="entry name" value="EAL"/>
    <property type="match status" value="1"/>
</dbReference>
<keyword evidence="1" id="KW-0812">Transmembrane</keyword>
<keyword evidence="1" id="KW-0472">Membrane</keyword>
<name>A0A1Q8CQ55_9PSEU</name>
<dbReference type="PROSITE" id="PS50887">
    <property type="entry name" value="GGDEF"/>
    <property type="match status" value="1"/>
</dbReference>
<sequence length="885" mass="95271">MPDQASAAHERIPDVYPDPAVDRRFRAFSVLILLTGIAAAVLVSFWLPLTPSADLIGTGLLLVLAFLVVEQLSVNIDVRGGVSWTISFTEIPLAIGLFVAPFQVVLAAHLVAGVGTLLVRRVQDRLLYNTGAEILEISTAFTVLTVVGGVVQGGGPPWFAVFAGALSAPVASTLLALAAVYVLGRRMRLGAATKLVSRTLVLGLVNASVGVVGYEVVTHVEHGWPLVLPLLGGVSALYFAYSGLLREQRDLEALSEVSLIVARSGRRAAARPATGQDTANSIKVDDWLGVAQRIRDQLGAARVVLRLRVDPQAPMKTVVAGDELPEEVVDVEPAGGRADALLRLPGSHVRHFRRIDALPEIRQALMRRGAQEALVVPLRSASHLLGVVEAHDKLSRWRGFGQADLRMIGTTASHLATALDNRRLLATLRHDAYHDPLTGLHNRPGFRQLATQLLADRPGAVMMRIDLEVQSAVSDALGFAWIDRITIAAGRRLRDVLGVETPLARLEGGAFAALLVDADLDRAQEVAERLSASLSTPYSVDRLTVEAGAVVGYSSSVVVDGVMFSDAAGAPRDGAVGEPDVDELLKRADVALRSARASGEKAKSYVPSMGQIFLRRFQLVTQFRQSLEDGQVSVHYQPKVALPRREVLGVEALVRWVHPEFGRLAPDEFVPAVEAAGLVDVLTDFVLDKALARIRKWLDQGLRIGVAVNLSVRSLNNEHFPDQVQASLERYGVPAELLTLELGESVVMADPARALPVLRALHTLGVVLAVDDFGTGYSSLAYLRQLPVDEVKIDKSFVFGMGSDLGDLAVVRSIVELGHSLGLVVVAEGVEEDAARDQLAEMGCDVAQGYLISRPLSEERLEAWLQARTTRARGLRDETVLTLVS</sequence>
<organism evidence="4 5">
    <name type="scientific">Actinophytocola xanthii</name>
    <dbReference type="NCBI Taxonomy" id="1912961"/>
    <lineage>
        <taxon>Bacteria</taxon>
        <taxon>Bacillati</taxon>
        <taxon>Actinomycetota</taxon>
        <taxon>Actinomycetes</taxon>
        <taxon>Pseudonocardiales</taxon>
        <taxon>Pseudonocardiaceae</taxon>
    </lineage>
</organism>
<evidence type="ECO:0000259" key="3">
    <source>
        <dbReference type="PROSITE" id="PS50887"/>
    </source>
</evidence>
<feature type="domain" description="EAL" evidence="2">
    <location>
        <begin position="616"/>
        <end position="869"/>
    </location>
</feature>
<dbReference type="AlphaFoldDB" id="A0A1Q8CQ55"/>
<dbReference type="InterPro" id="IPR035919">
    <property type="entry name" value="EAL_sf"/>
</dbReference>
<dbReference type="PROSITE" id="PS50883">
    <property type="entry name" value="EAL"/>
    <property type="match status" value="1"/>
</dbReference>
<reference evidence="4 5" key="1">
    <citation type="submission" date="2016-12" db="EMBL/GenBank/DDBJ databases">
        <title>The draft genome sequence of Actinophytocola sp. 11-183.</title>
        <authorList>
            <person name="Wang W."/>
            <person name="Yuan L."/>
        </authorList>
    </citation>
    <scope>NUCLEOTIDE SEQUENCE [LARGE SCALE GENOMIC DNA]</scope>
    <source>
        <strain evidence="4 5">11-183</strain>
    </source>
</reference>
<dbReference type="SMART" id="SM00052">
    <property type="entry name" value="EAL"/>
    <property type="match status" value="1"/>
</dbReference>
<dbReference type="PANTHER" id="PTHR33121">
    <property type="entry name" value="CYCLIC DI-GMP PHOSPHODIESTERASE PDEF"/>
    <property type="match status" value="1"/>
</dbReference>
<evidence type="ECO:0000313" key="4">
    <source>
        <dbReference type="EMBL" id="OLF16497.1"/>
    </source>
</evidence>
<dbReference type="InterPro" id="IPR003018">
    <property type="entry name" value="GAF"/>
</dbReference>
<dbReference type="InterPro" id="IPR050706">
    <property type="entry name" value="Cyclic-di-GMP_PDE-like"/>
</dbReference>
<dbReference type="InterPro" id="IPR043128">
    <property type="entry name" value="Rev_trsase/Diguanyl_cyclase"/>
</dbReference>
<dbReference type="Gene3D" id="3.30.70.270">
    <property type="match status" value="1"/>
</dbReference>
<dbReference type="SUPFAM" id="SSF55781">
    <property type="entry name" value="GAF domain-like"/>
    <property type="match status" value="1"/>
</dbReference>
<dbReference type="EMBL" id="MSIE01000029">
    <property type="protein sequence ID" value="OLF16497.1"/>
    <property type="molecule type" value="Genomic_DNA"/>
</dbReference>
<dbReference type="CDD" id="cd01949">
    <property type="entry name" value="GGDEF"/>
    <property type="match status" value="1"/>
</dbReference>
<dbReference type="Pfam" id="PF00990">
    <property type="entry name" value="GGDEF"/>
    <property type="match status" value="1"/>
</dbReference>
<evidence type="ECO:0000256" key="1">
    <source>
        <dbReference type="SAM" id="Phobius"/>
    </source>
</evidence>
<keyword evidence="5" id="KW-1185">Reference proteome</keyword>
<dbReference type="InterPro" id="IPR000160">
    <property type="entry name" value="GGDEF_dom"/>
</dbReference>
<feature type="transmembrane region" description="Helical" evidence="1">
    <location>
        <begin position="195"/>
        <end position="217"/>
    </location>
</feature>
<evidence type="ECO:0000259" key="2">
    <source>
        <dbReference type="PROSITE" id="PS50883"/>
    </source>
</evidence>
<evidence type="ECO:0000313" key="5">
    <source>
        <dbReference type="Proteomes" id="UP000185596"/>
    </source>
</evidence>